<evidence type="ECO:0000313" key="1">
    <source>
        <dbReference type="EMBL" id="OOZ38485.1"/>
    </source>
</evidence>
<sequence>MAMWRELKGLVAVVLMMVLAGCSSVQVGRDFNLGSFEDRVKQGETTQADIRAWLGEPRSSGIALEADGERLIEWLYFYGKGQLSDMDRANLKVLQVRFAPNGTVRSYNWSGER</sequence>
<dbReference type="Proteomes" id="UP000191110">
    <property type="component" value="Unassembled WGS sequence"/>
</dbReference>
<accession>A0A1T2L055</accession>
<dbReference type="PROSITE" id="PS51257">
    <property type="entry name" value="PROKAR_LIPOPROTEIN"/>
    <property type="match status" value="1"/>
</dbReference>
<comment type="caution">
    <text evidence="1">The sequence shown here is derived from an EMBL/GenBank/DDBJ whole genome shotgun (WGS) entry which is preliminary data.</text>
</comment>
<evidence type="ECO:0000313" key="2">
    <source>
        <dbReference type="Proteomes" id="UP000191110"/>
    </source>
</evidence>
<evidence type="ECO:0008006" key="3">
    <source>
        <dbReference type="Google" id="ProtNLM"/>
    </source>
</evidence>
<keyword evidence="2" id="KW-1185">Reference proteome</keyword>
<dbReference type="OrthoDB" id="5405892at2"/>
<proteinExistence type="predicted"/>
<name>A0A1T2L055_9GAMM</name>
<organism evidence="1 2">
    <name type="scientific">Solemya pervernicosa gill symbiont</name>
    <dbReference type="NCBI Taxonomy" id="642797"/>
    <lineage>
        <taxon>Bacteria</taxon>
        <taxon>Pseudomonadati</taxon>
        <taxon>Pseudomonadota</taxon>
        <taxon>Gammaproteobacteria</taxon>
        <taxon>sulfur-oxidizing symbionts</taxon>
    </lineage>
</organism>
<gene>
    <name evidence="1" type="ORF">BOW53_15410</name>
</gene>
<reference evidence="1 2" key="1">
    <citation type="submission" date="2016-11" db="EMBL/GenBank/DDBJ databases">
        <title>Mixed transmission modes and dynamic genome evolution in an obligate animal-bacterial symbiosis.</title>
        <authorList>
            <person name="Russell S.L."/>
            <person name="Corbett-Detig R.B."/>
            <person name="Cavanaugh C.M."/>
        </authorList>
    </citation>
    <scope>NUCLEOTIDE SEQUENCE [LARGE SCALE GENOMIC DNA]</scope>
    <source>
        <strain evidence="1">Sveles-Q1</strain>
    </source>
</reference>
<dbReference type="RefSeq" id="WP_078484977.1">
    <property type="nucleotide sequence ID" value="NZ_MPRL01000088.1"/>
</dbReference>
<dbReference type="EMBL" id="MPRL01000088">
    <property type="protein sequence ID" value="OOZ38485.1"/>
    <property type="molecule type" value="Genomic_DNA"/>
</dbReference>
<dbReference type="AlphaFoldDB" id="A0A1T2L055"/>
<protein>
    <recommendedName>
        <fullName evidence="3">Lipoprotein SmpA/OmlA domain-containing protein</fullName>
    </recommendedName>
</protein>